<name>A0A6N8EEW5_9GAMM</name>
<keyword evidence="2" id="KW-1185">Reference proteome</keyword>
<dbReference type="AlphaFoldDB" id="A0A6N8EEW5"/>
<evidence type="ECO:0000313" key="1">
    <source>
        <dbReference type="EMBL" id="MTW21638.1"/>
    </source>
</evidence>
<reference evidence="1 2" key="1">
    <citation type="submission" date="2019-11" db="EMBL/GenBank/DDBJ databases">
        <title>Whole-genome sequence of the anaerobic purple sulfur bacterium Allochromatium palmeri DSM 15591.</title>
        <authorList>
            <person name="Kyndt J.A."/>
            <person name="Meyer T.E."/>
        </authorList>
    </citation>
    <scope>NUCLEOTIDE SEQUENCE [LARGE SCALE GENOMIC DNA]</scope>
    <source>
        <strain evidence="1 2">DSM 15591</strain>
    </source>
</reference>
<dbReference type="RefSeq" id="WP_155450224.1">
    <property type="nucleotide sequence ID" value="NZ_WNKT01000022.1"/>
</dbReference>
<dbReference type="OrthoDB" id="5772558at2"/>
<proteinExistence type="predicted"/>
<dbReference type="EMBL" id="WNKT01000022">
    <property type="protein sequence ID" value="MTW21638.1"/>
    <property type="molecule type" value="Genomic_DNA"/>
</dbReference>
<accession>A0A6N8EEW5</accession>
<organism evidence="1 2">
    <name type="scientific">Allochromatium palmeri</name>
    <dbReference type="NCBI Taxonomy" id="231048"/>
    <lineage>
        <taxon>Bacteria</taxon>
        <taxon>Pseudomonadati</taxon>
        <taxon>Pseudomonadota</taxon>
        <taxon>Gammaproteobacteria</taxon>
        <taxon>Chromatiales</taxon>
        <taxon>Chromatiaceae</taxon>
        <taxon>Allochromatium</taxon>
    </lineage>
</organism>
<gene>
    <name evidence="1" type="ORF">GJ668_11120</name>
</gene>
<evidence type="ECO:0000313" key="2">
    <source>
        <dbReference type="Proteomes" id="UP000434044"/>
    </source>
</evidence>
<dbReference type="Proteomes" id="UP000434044">
    <property type="component" value="Unassembled WGS sequence"/>
</dbReference>
<protein>
    <submittedName>
        <fullName evidence="1">Uncharacterized protein</fullName>
    </submittedName>
</protein>
<comment type="caution">
    <text evidence="1">The sequence shown here is derived from an EMBL/GenBank/DDBJ whole genome shotgun (WGS) entry which is preliminary data.</text>
</comment>
<sequence length="85" mass="9532">MNNRLESGLKSTQRTGAVVESISAHWQNDRLLLELVSDPKTCHWSVSILNQSGDRRLRQITLSQALNTLACRARTPVQRGADTLF</sequence>